<feature type="signal peptide" evidence="1">
    <location>
        <begin position="1"/>
        <end position="24"/>
    </location>
</feature>
<dbReference type="AlphaFoldDB" id="A0A2M4CAB1"/>
<name>A0A2M4CAB1_9DIPT</name>
<evidence type="ECO:0000313" key="2">
    <source>
        <dbReference type="EMBL" id="MBW62081.1"/>
    </source>
</evidence>
<feature type="chain" id="PRO_5014869656" evidence="1">
    <location>
        <begin position="25"/>
        <end position="90"/>
    </location>
</feature>
<keyword evidence="1" id="KW-0732">Signal</keyword>
<accession>A0A2M4CAB1</accession>
<protein>
    <submittedName>
        <fullName evidence="2">Putative secreted protein</fullName>
    </submittedName>
</protein>
<evidence type="ECO:0000256" key="1">
    <source>
        <dbReference type="SAM" id="SignalP"/>
    </source>
</evidence>
<sequence length="90" mass="10084">MTGLSRRLSLALVVLVFLCDCGQSVLLVHIPLRHGFPFPSAPAKTVRHSLLRYHSAGFLAQKPYGPWPYRTACVCEYLSSLLCCDCFDLR</sequence>
<proteinExistence type="predicted"/>
<dbReference type="EMBL" id="GGFJ01012940">
    <property type="protein sequence ID" value="MBW62081.1"/>
    <property type="molecule type" value="Transcribed_RNA"/>
</dbReference>
<organism evidence="2">
    <name type="scientific">Anopheles marajoara</name>
    <dbReference type="NCBI Taxonomy" id="58244"/>
    <lineage>
        <taxon>Eukaryota</taxon>
        <taxon>Metazoa</taxon>
        <taxon>Ecdysozoa</taxon>
        <taxon>Arthropoda</taxon>
        <taxon>Hexapoda</taxon>
        <taxon>Insecta</taxon>
        <taxon>Pterygota</taxon>
        <taxon>Neoptera</taxon>
        <taxon>Endopterygota</taxon>
        <taxon>Diptera</taxon>
        <taxon>Nematocera</taxon>
        <taxon>Culicoidea</taxon>
        <taxon>Culicidae</taxon>
        <taxon>Anophelinae</taxon>
        <taxon>Anopheles</taxon>
    </lineage>
</organism>
<reference evidence="2" key="1">
    <citation type="submission" date="2018-01" db="EMBL/GenBank/DDBJ databases">
        <title>An insight into the sialome of Amazonian anophelines.</title>
        <authorList>
            <person name="Ribeiro J.M."/>
            <person name="Scarpassa V."/>
            <person name="Calvo E."/>
        </authorList>
    </citation>
    <scope>NUCLEOTIDE SEQUENCE</scope>
    <source>
        <tissue evidence="2">Salivary glands</tissue>
    </source>
</reference>